<dbReference type="Proteomes" id="UP000308444">
    <property type="component" value="Unassembled WGS sequence"/>
</dbReference>
<comment type="caution">
    <text evidence="1">The sequence shown here is derived from an EMBL/GenBank/DDBJ whole genome shotgun (WGS) entry which is preliminary data.</text>
</comment>
<sequence>MENKMVEYRKKFELSQEKLAEKLGV</sequence>
<dbReference type="GO" id="GO:0003677">
    <property type="term" value="F:DNA binding"/>
    <property type="evidence" value="ECO:0007669"/>
    <property type="project" value="InterPro"/>
</dbReference>
<organism evidence="1 2">
    <name type="scientific">Bacillus cereus</name>
    <dbReference type="NCBI Taxonomy" id="1396"/>
    <lineage>
        <taxon>Bacteria</taxon>
        <taxon>Bacillati</taxon>
        <taxon>Bacillota</taxon>
        <taxon>Bacilli</taxon>
        <taxon>Bacillales</taxon>
        <taxon>Bacillaceae</taxon>
        <taxon>Bacillus</taxon>
        <taxon>Bacillus cereus group</taxon>
    </lineage>
</organism>
<feature type="non-terminal residue" evidence="1">
    <location>
        <position position="25"/>
    </location>
</feature>
<name>A0A9X9A353_BACCE</name>
<reference evidence="1 2" key="1">
    <citation type="journal article" date="2019" name="Environ. Microbiol.">
        <title>An active ?-lactamase is a part of an orchestrated cell wall stress resistance network of Bacillus subtilis and related rhizosphere species.</title>
        <authorList>
            <person name="Bucher T."/>
            <person name="Keren-Paz A."/>
            <person name="Hausser J."/>
            <person name="Olender T."/>
            <person name="Cytryn E."/>
            <person name="Kolodkin-Gal I."/>
        </authorList>
    </citation>
    <scope>NUCLEOTIDE SEQUENCE [LARGE SCALE GENOMIC DNA]</scope>
    <source>
        <strain evidence="1 2">I32</strain>
    </source>
</reference>
<dbReference type="InterPro" id="IPR010982">
    <property type="entry name" value="Lambda_DNA-bd_dom_sf"/>
</dbReference>
<evidence type="ECO:0000313" key="1">
    <source>
        <dbReference type="EMBL" id="TKI92479.1"/>
    </source>
</evidence>
<dbReference type="AlphaFoldDB" id="A0A9X9A353"/>
<evidence type="ECO:0000313" key="2">
    <source>
        <dbReference type="Proteomes" id="UP000308444"/>
    </source>
</evidence>
<protein>
    <submittedName>
        <fullName evidence="1">Transcriptional regulator</fullName>
    </submittedName>
</protein>
<accession>A0A9X9A353</accession>
<proteinExistence type="predicted"/>
<dbReference type="SUPFAM" id="SSF47413">
    <property type="entry name" value="lambda repressor-like DNA-binding domains"/>
    <property type="match status" value="1"/>
</dbReference>
<dbReference type="EMBL" id="SZOH01002951">
    <property type="protein sequence ID" value="TKI92479.1"/>
    <property type="molecule type" value="Genomic_DNA"/>
</dbReference>
<gene>
    <name evidence="1" type="ORF">FC695_31335</name>
</gene>